<organism evidence="1">
    <name type="scientific">hydrothermal vent metagenome</name>
    <dbReference type="NCBI Taxonomy" id="652676"/>
    <lineage>
        <taxon>unclassified sequences</taxon>
        <taxon>metagenomes</taxon>
        <taxon>ecological metagenomes</taxon>
    </lineage>
</organism>
<evidence type="ECO:0000313" key="1">
    <source>
        <dbReference type="EMBL" id="VAV92570.1"/>
    </source>
</evidence>
<dbReference type="AlphaFoldDB" id="A0A3B0RHP2"/>
<gene>
    <name evidence="1" type="ORF">MNBD_ALPHA08-99</name>
</gene>
<proteinExistence type="predicted"/>
<protein>
    <submittedName>
        <fullName evidence="1">Uncharacterized protein</fullName>
    </submittedName>
</protein>
<sequence length="171" mass="18878">MYKKIFIAAALLVAGVLSVNAATEWGIEYEKTTRTEAKVVDLLCEITGNCVPECGAGKRQLGLLFDDGKLVPAVKNFEPFAGATNDLIKYCNKRIVADGLMISNPKMPMFVIQFSRLAPDGKWSRANQFGKDWSKANGGKPSNQWFREDPRIKALIKERGVFGIPGLKPEN</sequence>
<reference evidence="1" key="1">
    <citation type="submission" date="2018-06" db="EMBL/GenBank/DDBJ databases">
        <authorList>
            <person name="Zhirakovskaya E."/>
        </authorList>
    </citation>
    <scope>NUCLEOTIDE SEQUENCE</scope>
</reference>
<dbReference type="EMBL" id="UOEC01000102">
    <property type="protein sequence ID" value="VAV92570.1"/>
    <property type="molecule type" value="Genomic_DNA"/>
</dbReference>
<accession>A0A3B0RHP2</accession>
<name>A0A3B0RHP2_9ZZZZ</name>